<keyword evidence="3" id="KW-1185">Reference proteome</keyword>
<accession>A0AAW0TRM0</accession>
<name>A0AAW0TRM0_SCYPA</name>
<comment type="caution">
    <text evidence="2">The sequence shown here is derived from an EMBL/GenBank/DDBJ whole genome shotgun (WGS) entry which is preliminary data.</text>
</comment>
<protein>
    <recommendedName>
        <fullName evidence="4">Secreted protein</fullName>
    </recommendedName>
</protein>
<organism evidence="2 3">
    <name type="scientific">Scylla paramamosain</name>
    <name type="common">Mud crab</name>
    <dbReference type="NCBI Taxonomy" id="85552"/>
    <lineage>
        <taxon>Eukaryota</taxon>
        <taxon>Metazoa</taxon>
        <taxon>Ecdysozoa</taxon>
        <taxon>Arthropoda</taxon>
        <taxon>Crustacea</taxon>
        <taxon>Multicrustacea</taxon>
        <taxon>Malacostraca</taxon>
        <taxon>Eumalacostraca</taxon>
        <taxon>Eucarida</taxon>
        <taxon>Decapoda</taxon>
        <taxon>Pleocyemata</taxon>
        <taxon>Brachyura</taxon>
        <taxon>Eubrachyura</taxon>
        <taxon>Portunoidea</taxon>
        <taxon>Portunidae</taxon>
        <taxon>Portuninae</taxon>
        <taxon>Scylla</taxon>
    </lineage>
</organism>
<gene>
    <name evidence="2" type="ORF">O3P69_012998</name>
</gene>
<evidence type="ECO:0000313" key="3">
    <source>
        <dbReference type="Proteomes" id="UP001487740"/>
    </source>
</evidence>
<dbReference type="AlphaFoldDB" id="A0AAW0TRM0"/>
<feature type="region of interest" description="Disordered" evidence="1">
    <location>
        <begin position="127"/>
        <end position="188"/>
    </location>
</feature>
<reference evidence="2 3" key="1">
    <citation type="submission" date="2023-03" db="EMBL/GenBank/DDBJ databases">
        <title>High-quality genome of Scylla paramamosain provides insights in environmental adaptation.</title>
        <authorList>
            <person name="Zhang L."/>
        </authorList>
    </citation>
    <scope>NUCLEOTIDE SEQUENCE [LARGE SCALE GENOMIC DNA]</scope>
    <source>
        <strain evidence="2">LZ_2023a</strain>
        <tissue evidence="2">Muscle</tissue>
    </source>
</reference>
<evidence type="ECO:0008006" key="4">
    <source>
        <dbReference type="Google" id="ProtNLM"/>
    </source>
</evidence>
<dbReference type="Proteomes" id="UP001487740">
    <property type="component" value="Unassembled WGS sequence"/>
</dbReference>
<sequence length="188" mass="22258">MYSALSRLTRLAVLLFMMMDSPHYFKPVFRSFRDAVVLQVDVWVTTLSRMEKHEDQRVLLSFPGPPCPPLQVWNTQRPKKLEQDEDSDQEDLPFNRTIARGIEIRRHQRRSDQEDLPFNRTIARGIEIRRHQRSDQEDLSFNRMIEGQPEELSKTWTPKKEEQDGIPLHNTTIEGQPEESRHQEDTAH</sequence>
<evidence type="ECO:0000313" key="2">
    <source>
        <dbReference type="EMBL" id="KAK8390136.1"/>
    </source>
</evidence>
<evidence type="ECO:0000256" key="1">
    <source>
        <dbReference type="SAM" id="MobiDB-lite"/>
    </source>
</evidence>
<proteinExistence type="predicted"/>
<feature type="compositionally biased region" description="Basic and acidic residues" evidence="1">
    <location>
        <begin position="127"/>
        <end position="136"/>
    </location>
</feature>
<feature type="compositionally biased region" description="Basic and acidic residues" evidence="1">
    <location>
        <begin position="178"/>
        <end position="188"/>
    </location>
</feature>
<dbReference type="EMBL" id="JARAKH010000026">
    <property type="protein sequence ID" value="KAK8390136.1"/>
    <property type="molecule type" value="Genomic_DNA"/>
</dbReference>